<feature type="non-terminal residue" evidence="2">
    <location>
        <position position="404"/>
    </location>
</feature>
<organism evidence="2 3">
    <name type="scientific">Funneliformis caledonium</name>
    <dbReference type="NCBI Taxonomy" id="1117310"/>
    <lineage>
        <taxon>Eukaryota</taxon>
        <taxon>Fungi</taxon>
        <taxon>Fungi incertae sedis</taxon>
        <taxon>Mucoromycota</taxon>
        <taxon>Glomeromycotina</taxon>
        <taxon>Glomeromycetes</taxon>
        <taxon>Glomerales</taxon>
        <taxon>Glomeraceae</taxon>
        <taxon>Funneliformis</taxon>
    </lineage>
</organism>
<dbReference type="GO" id="GO:0005524">
    <property type="term" value="F:ATP binding"/>
    <property type="evidence" value="ECO:0007669"/>
    <property type="project" value="InterPro"/>
</dbReference>
<dbReference type="AlphaFoldDB" id="A0A9N9HJJ4"/>
<evidence type="ECO:0000313" key="2">
    <source>
        <dbReference type="EMBL" id="CAG8687355.1"/>
    </source>
</evidence>
<comment type="caution">
    <text evidence="2">The sequence shown here is derived from an EMBL/GenBank/DDBJ whole genome shotgun (WGS) entry which is preliminary data.</text>
</comment>
<dbReference type="InterPro" id="IPR001245">
    <property type="entry name" value="Ser-Thr/Tyr_kinase_cat_dom"/>
</dbReference>
<dbReference type="SUPFAM" id="SSF56112">
    <property type="entry name" value="Protein kinase-like (PK-like)"/>
    <property type="match status" value="1"/>
</dbReference>
<dbReference type="Pfam" id="PF07714">
    <property type="entry name" value="PK_Tyr_Ser-Thr"/>
    <property type="match status" value="1"/>
</dbReference>
<dbReference type="EMBL" id="CAJVPQ010006606">
    <property type="protein sequence ID" value="CAG8687355.1"/>
    <property type="molecule type" value="Genomic_DNA"/>
</dbReference>
<dbReference type="Proteomes" id="UP000789570">
    <property type="component" value="Unassembled WGS sequence"/>
</dbReference>
<sequence>NMVYDNVFISFITKMGNSNSSNNHTTSHPPQPLHSSSCKHIQRYLSIDGWCKKCTMKSVNSGHRGLDKLILRPITVTLKCIKNSQEMSDEYLKRLKSYYKTSLVQSRKRMQQQLKFYGISQDPTTGEYVIITQYSEHGSLRTLLHSHFSSFRWTDKSWWLCDIASNLLTLHKEGIVHGNIHSGNILQIGELTRETTSALADTGLNFPASDLNYNFERDVYGVLPYLAPEVILGNAPSKESDVYSIGILMIEMSTGIPPFSHLPHDEQLALEVCQGLRPELAQGTPKVYADLARKCCSTDPFLRPKIKDLLYIFNSWWSVMNTDDPKNVHIRNSFLKADSLIPDIMEKRSSTAKNEQAIFKSKLIQFQNVLGRRKTNYSLHREHTNSMHFPLLDLKLPDITIGFD</sequence>
<name>A0A9N9HJJ4_9GLOM</name>
<dbReference type="InterPro" id="IPR011009">
    <property type="entry name" value="Kinase-like_dom_sf"/>
</dbReference>
<accession>A0A9N9HJJ4</accession>
<dbReference type="GO" id="GO:0004674">
    <property type="term" value="F:protein serine/threonine kinase activity"/>
    <property type="evidence" value="ECO:0007669"/>
    <property type="project" value="TreeGrafter"/>
</dbReference>
<reference evidence="2" key="1">
    <citation type="submission" date="2021-06" db="EMBL/GenBank/DDBJ databases">
        <authorList>
            <person name="Kallberg Y."/>
            <person name="Tangrot J."/>
            <person name="Rosling A."/>
        </authorList>
    </citation>
    <scope>NUCLEOTIDE SEQUENCE</scope>
    <source>
        <strain evidence="2">UK204</strain>
    </source>
</reference>
<protein>
    <submittedName>
        <fullName evidence="2">220_t:CDS:1</fullName>
    </submittedName>
</protein>
<proteinExistence type="predicted"/>
<dbReference type="PANTHER" id="PTHR44329">
    <property type="entry name" value="SERINE/THREONINE-PROTEIN KINASE TNNI3K-RELATED"/>
    <property type="match status" value="1"/>
</dbReference>
<feature type="domain" description="Protein kinase" evidence="1">
    <location>
        <begin position="53"/>
        <end position="317"/>
    </location>
</feature>
<evidence type="ECO:0000259" key="1">
    <source>
        <dbReference type="PROSITE" id="PS50011"/>
    </source>
</evidence>
<dbReference type="Gene3D" id="1.10.510.10">
    <property type="entry name" value="Transferase(Phosphotransferase) domain 1"/>
    <property type="match status" value="1"/>
</dbReference>
<dbReference type="PROSITE" id="PS50011">
    <property type="entry name" value="PROTEIN_KINASE_DOM"/>
    <property type="match status" value="1"/>
</dbReference>
<keyword evidence="3" id="KW-1185">Reference proteome</keyword>
<evidence type="ECO:0000313" key="3">
    <source>
        <dbReference type="Proteomes" id="UP000789570"/>
    </source>
</evidence>
<dbReference type="InterPro" id="IPR051681">
    <property type="entry name" value="Ser/Thr_Kinases-Pseudokinases"/>
</dbReference>
<gene>
    <name evidence="2" type="ORF">FCALED_LOCUS12773</name>
</gene>
<dbReference type="OrthoDB" id="4062651at2759"/>
<dbReference type="InterPro" id="IPR000719">
    <property type="entry name" value="Prot_kinase_dom"/>
</dbReference>